<keyword evidence="3" id="KW-1185">Reference proteome</keyword>
<feature type="region of interest" description="Disordered" evidence="1">
    <location>
        <begin position="1"/>
        <end position="43"/>
    </location>
</feature>
<name>A0A136Q4T6_9FIRM</name>
<comment type="caution">
    <text evidence="2">The sequence shown here is derived from an EMBL/GenBank/DDBJ whole genome shotgun (WGS) entry which is preliminary data.</text>
</comment>
<sequence length="73" mass="7987">MIKIWTGQCPGGKIPEESGGLQTGRRNRPHGKGAGTDKAPAPCKMPCLRHRRISRQLLNRENGIECGQGLNRP</sequence>
<proteinExistence type="predicted"/>
<accession>A0A136Q4T6</accession>
<dbReference type="EMBL" id="LSZW01000061">
    <property type="protein sequence ID" value="KXK65556.1"/>
    <property type="molecule type" value="Genomic_DNA"/>
</dbReference>
<dbReference type="AlphaFoldDB" id="A0A136Q4T6"/>
<evidence type="ECO:0000313" key="3">
    <source>
        <dbReference type="Proteomes" id="UP000070366"/>
    </source>
</evidence>
<protein>
    <submittedName>
        <fullName evidence="2">Uncharacterized protein</fullName>
    </submittedName>
</protein>
<reference evidence="2 3" key="1">
    <citation type="submission" date="2016-02" db="EMBL/GenBank/DDBJ databases">
        <authorList>
            <person name="Wen L."/>
            <person name="He K."/>
            <person name="Yang H."/>
        </authorList>
    </citation>
    <scope>NUCLEOTIDE SEQUENCE [LARGE SCALE GENOMIC DNA]</scope>
    <source>
        <strain evidence="2 3">DSM 22607</strain>
    </source>
</reference>
<dbReference type="Proteomes" id="UP000070366">
    <property type="component" value="Unassembled WGS sequence"/>
</dbReference>
<organism evidence="2 3">
    <name type="scientific">Christensenella minuta</name>
    <dbReference type="NCBI Taxonomy" id="626937"/>
    <lineage>
        <taxon>Bacteria</taxon>
        <taxon>Bacillati</taxon>
        <taxon>Bacillota</taxon>
        <taxon>Clostridia</taxon>
        <taxon>Christensenellales</taxon>
        <taxon>Christensenellaceae</taxon>
        <taxon>Christensenella</taxon>
    </lineage>
</organism>
<gene>
    <name evidence="2" type="ORF">HMPREF3293_01770</name>
</gene>
<evidence type="ECO:0000313" key="2">
    <source>
        <dbReference type="EMBL" id="KXK65556.1"/>
    </source>
</evidence>
<evidence type="ECO:0000256" key="1">
    <source>
        <dbReference type="SAM" id="MobiDB-lite"/>
    </source>
</evidence>